<evidence type="ECO:0000313" key="3">
    <source>
        <dbReference type="Proteomes" id="UP000255283"/>
    </source>
</evidence>
<evidence type="ECO:0008006" key="4">
    <source>
        <dbReference type="Google" id="ProtNLM"/>
    </source>
</evidence>
<evidence type="ECO:0000256" key="1">
    <source>
        <dbReference type="SAM" id="SignalP"/>
    </source>
</evidence>
<dbReference type="EMBL" id="UGTJ01000001">
    <property type="protein sequence ID" value="SUB79802.1"/>
    <property type="molecule type" value="Genomic_DNA"/>
</dbReference>
<proteinExistence type="predicted"/>
<feature type="chain" id="PRO_5042965425" description="DUF4034 domain-containing protein" evidence="1">
    <location>
        <begin position="21"/>
        <end position="692"/>
    </location>
</feature>
<comment type="caution">
    <text evidence="2">The sequence shown here is derived from an EMBL/GenBank/DDBJ whole genome shotgun (WGS) entry which is preliminary data.</text>
</comment>
<feature type="signal peptide" evidence="1">
    <location>
        <begin position="1"/>
        <end position="20"/>
    </location>
</feature>
<dbReference type="RefSeq" id="WP_115153476.1">
    <property type="nucleotide sequence ID" value="NZ_DBFWLE010000017.1"/>
</dbReference>
<reference evidence="2 3" key="1">
    <citation type="submission" date="2018-06" db="EMBL/GenBank/DDBJ databases">
        <authorList>
            <consortium name="Pathogen Informatics"/>
            <person name="Doyle S."/>
        </authorList>
    </citation>
    <scope>NUCLEOTIDE SEQUENCE [LARGE SCALE GENOMIC DNA]</scope>
    <source>
        <strain evidence="2 3">NCTC13063</strain>
    </source>
</reference>
<evidence type="ECO:0000313" key="2">
    <source>
        <dbReference type="EMBL" id="SUB79802.1"/>
    </source>
</evidence>
<accession>A0AAQ1UI21</accession>
<sequence>MKKSIVTISLLLTAFLPGKACGPYTPTHNFYMMNVFGYEGPRSLFYDQVDDFWKAYTGREPEQYSDYFSNNSEMLLAAARQKGDREMTTYLNFLNQYTAICEKIKETWDYPTKEELEQHAATLTSMHTAAKAYKGKRLKPQYVLLEMRTNLLLGQAEQNLTVWKKRASRLPAGVFREMCRNLYANALLKSGRRQEAAAIYAGQGDWESISWLASGATSVEGIKAMYDEDADSPVLPYLVEHFVNSAQEEFDLQEQYDFTADQTFKPHVDKFIALAQGIIRERKTKNPALWQTAIAMLHYTQGKFSTALKEATEAMKMEGPQRVKDNARCARLLAFTRCNKPAGKVGAFIAGELDWLWGRSSVNSAYEKNYYGRMLDRTMIQNLYKRYAEAGNANMQMALYALSGQVPGGETENNPGHSNFGEYFAEMDSHKAEDLIAYWAFLQSTPTDAMGRFAVKHIVFKDKDYFNDLIGTKFIAEGRFADALSYLSKVPLSTVNGQGISFYMAGRDFTKDRWLQRQRLDDSELWGDTPRPDVKSNQKIAFCQDMIQLTSAYNLANAKSRPQAAYTLASRYFQSSCYGDCWYLTHYAWTCTDSARTQEKDFAQQALQLLGESALSKDARLRGKSLFAKAFVTRSVGGSGQWYDLQPEGVLLNGEAEIKAYDELALFCRRKPKVMAPYVSRCDVLRRYMASK</sequence>
<dbReference type="Proteomes" id="UP000255283">
    <property type="component" value="Unassembled WGS sequence"/>
</dbReference>
<organism evidence="2 3">
    <name type="scientific">Segatella buccae</name>
    <dbReference type="NCBI Taxonomy" id="28126"/>
    <lineage>
        <taxon>Bacteria</taxon>
        <taxon>Pseudomonadati</taxon>
        <taxon>Bacteroidota</taxon>
        <taxon>Bacteroidia</taxon>
        <taxon>Bacteroidales</taxon>
        <taxon>Prevotellaceae</taxon>
        <taxon>Segatella</taxon>
    </lineage>
</organism>
<keyword evidence="1" id="KW-0732">Signal</keyword>
<gene>
    <name evidence="2" type="ORF">NCTC13063_01073</name>
</gene>
<name>A0AAQ1UI21_9BACT</name>
<protein>
    <recommendedName>
        <fullName evidence="4">DUF4034 domain-containing protein</fullName>
    </recommendedName>
</protein>
<dbReference type="AlphaFoldDB" id="A0AAQ1UI21"/>